<feature type="compositionally biased region" description="Low complexity" evidence="1">
    <location>
        <begin position="17"/>
        <end position="32"/>
    </location>
</feature>
<accession>A0A194VGT2</accession>
<dbReference type="OrthoDB" id="5235778at2759"/>
<feature type="compositionally biased region" description="Polar residues" evidence="1">
    <location>
        <begin position="39"/>
        <end position="54"/>
    </location>
</feature>
<feature type="region of interest" description="Disordered" evidence="1">
    <location>
        <begin position="400"/>
        <end position="426"/>
    </location>
</feature>
<evidence type="ECO:0000256" key="1">
    <source>
        <dbReference type="SAM" id="MobiDB-lite"/>
    </source>
</evidence>
<dbReference type="STRING" id="694573.A0A194VGT2"/>
<gene>
    <name evidence="2" type="ORF">VP1G_10202</name>
</gene>
<dbReference type="EMBL" id="KN714857">
    <property type="protein sequence ID" value="KUI63079.1"/>
    <property type="molecule type" value="Genomic_DNA"/>
</dbReference>
<organism evidence="2 3">
    <name type="scientific">Cytospora mali</name>
    <name type="common">Apple Valsa canker fungus</name>
    <name type="synonym">Valsa mali</name>
    <dbReference type="NCBI Taxonomy" id="578113"/>
    <lineage>
        <taxon>Eukaryota</taxon>
        <taxon>Fungi</taxon>
        <taxon>Dikarya</taxon>
        <taxon>Ascomycota</taxon>
        <taxon>Pezizomycotina</taxon>
        <taxon>Sordariomycetes</taxon>
        <taxon>Sordariomycetidae</taxon>
        <taxon>Diaporthales</taxon>
        <taxon>Cytosporaceae</taxon>
        <taxon>Cytospora</taxon>
    </lineage>
</organism>
<sequence length="747" mass="82563">MESDNSTAEAPKSPPLADTQSATQQSQTPEATALEKTPTPDTSVVASKLSSPVSAATEPKTAVAGTDTDEPMTSFYVEDDRANAKEEANEILHEALQETTQEKVEEDAMEDAKEAIEEGIKNNVKIPLPEDDDVNDDNLSPPPESLSGLSSGDVVMNEGPEDEIVVGSVNTNMPEATERSAAAAERQEENTPMDVDAVEQEKRPKRKRAAVFNDLTEDKMTKSLMAEDSGDEASLTPAVAMATRSAKTPRSTQGPGNYKGVDLGYWRESKAPIGDKHLVKGFIDSRDRLRTRIQPCNRDGKIVTDLYPLNAGPGGSWVTFDKIVFDSHLVNLDQTQVKEYVKIRSAMLENEAEDDTISNDTAAVQQAIKRCRERGSQAEGTQLPLIAYGVDIPDHIMNRPEKRRRTGPSNVGGAPFIVPRTPGTPGTQLDELRGTRPTKILLGYWKKSSEQELENKHAVFGILGNNDMFRVKVGREARDGRTMLGNFPSGAGALWIQYDEFELEDFLKGLNRNEIKEYCRVRQYQIDQGETPEQRRENEEKAVAEARRRIALGWTKPEPREPAFVNSFNGKNDDGQYTDAVPKNETPTPAHDTRHGHARRLGPAIAPSPARASTQPPEFRAANRSNGVEARVERTNSLARNAIARAEALQTKNDHRENGQAMLPVVNGHNGQSSFQENVSRLNRVWASQEAHRLRTGNEDAKIHMGIKYERKQTGPFEGKLVSQGTIISIDGEDYVEYRVLTKPTFF</sequence>
<feature type="region of interest" description="Disordered" evidence="1">
    <location>
        <begin position="1"/>
        <end position="78"/>
    </location>
</feature>
<feature type="region of interest" description="Disordered" evidence="1">
    <location>
        <begin position="97"/>
        <end position="193"/>
    </location>
</feature>
<proteinExistence type="predicted"/>
<name>A0A194VGT2_CYTMA</name>
<evidence type="ECO:0000313" key="3">
    <source>
        <dbReference type="Proteomes" id="UP000078576"/>
    </source>
</evidence>
<feature type="compositionally biased region" description="Basic and acidic residues" evidence="1">
    <location>
        <begin position="110"/>
        <end position="120"/>
    </location>
</feature>
<dbReference type="Proteomes" id="UP000078576">
    <property type="component" value="Unassembled WGS sequence"/>
</dbReference>
<feature type="region of interest" description="Disordered" evidence="1">
    <location>
        <begin position="558"/>
        <end position="630"/>
    </location>
</feature>
<keyword evidence="3" id="KW-1185">Reference proteome</keyword>
<evidence type="ECO:0000313" key="2">
    <source>
        <dbReference type="EMBL" id="KUI63079.1"/>
    </source>
</evidence>
<protein>
    <submittedName>
        <fullName evidence="2">Uncharacterized protein</fullName>
    </submittedName>
</protein>
<reference evidence="3" key="1">
    <citation type="submission" date="2014-12" db="EMBL/GenBank/DDBJ databases">
        <title>Genome Sequence of Valsa Canker Pathogens Uncovers a Specific Adaption of Colonization on Woody Bark.</title>
        <authorList>
            <person name="Yin Z."/>
            <person name="Liu H."/>
            <person name="Gao X."/>
            <person name="Li Z."/>
            <person name="Song N."/>
            <person name="Ke X."/>
            <person name="Dai Q."/>
            <person name="Wu Y."/>
            <person name="Sun Y."/>
            <person name="Xu J.-R."/>
            <person name="Kang Z.K."/>
            <person name="Wang L."/>
            <person name="Huang L."/>
        </authorList>
    </citation>
    <scope>NUCLEOTIDE SEQUENCE [LARGE SCALE GENOMIC DNA]</scope>
    <source>
        <strain evidence="3">SXYL134</strain>
    </source>
</reference>
<dbReference type="AlphaFoldDB" id="A0A194VGT2"/>